<evidence type="ECO:0000256" key="1">
    <source>
        <dbReference type="SAM" id="MobiDB-lite"/>
    </source>
</evidence>
<feature type="region of interest" description="Disordered" evidence="1">
    <location>
        <begin position="14"/>
        <end position="56"/>
    </location>
</feature>
<feature type="non-terminal residue" evidence="2">
    <location>
        <position position="56"/>
    </location>
</feature>
<reference evidence="2 3" key="1">
    <citation type="submission" date="2024-05" db="EMBL/GenBank/DDBJ databases">
        <title>Genome sequencing and assembly of Indian major carp, Cirrhinus mrigala (Hamilton, 1822).</title>
        <authorList>
            <person name="Mohindra V."/>
            <person name="Chowdhury L.M."/>
            <person name="Lal K."/>
            <person name="Jena J.K."/>
        </authorList>
    </citation>
    <scope>NUCLEOTIDE SEQUENCE [LARGE SCALE GENOMIC DNA]</scope>
    <source>
        <strain evidence="2">CM1030</strain>
        <tissue evidence="2">Blood</tissue>
    </source>
</reference>
<organism evidence="2 3">
    <name type="scientific">Cirrhinus mrigala</name>
    <name type="common">Mrigala</name>
    <dbReference type="NCBI Taxonomy" id="683832"/>
    <lineage>
        <taxon>Eukaryota</taxon>
        <taxon>Metazoa</taxon>
        <taxon>Chordata</taxon>
        <taxon>Craniata</taxon>
        <taxon>Vertebrata</taxon>
        <taxon>Euteleostomi</taxon>
        <taxon>Actinopterygii</taxon>
        <taxon>Neopterygii</taxon>
        <taxon>Teleostei</taxon>
        <taxon>Ostariophysi</taxon>
        <taxon>Cypriniformes</taxon>
        <taxon>Cyprinidae</taxon>
        <taxon>Labeoninae</taxon>
        <taxon>Labeonini</taxon>
        <taxon>Cirrhinus</taxon>
    </lineage>
</organism>
<evidence type="ECO:0000313" key="2">
    <source>
        <dbReference type="EMBL" id="KAL0200826.1"/>
    </source>
</evidence>
<protein>
    <submittedName>
        <fullName evidence="2">Uncharacterized protein</fullName>
    </submittedName>
</protein>
<comment type="caution">
    <text evidence="2">The sequence shown here is derived from an EMBL/GenBank/DDBJ whole genome shotgun (WGS) entry which is preliminary data.</text>
</comment>
<gene>
    <name evidence="2" type="ORF">M9458_004013</name>
</gene>
<sequence length="56" mass="6395">MMAVIFITTLRQRKTTISNQNQSQSAATTPTTEMRPRHHLPMRTLRGMKSPVLPKC</sequence>
<feature type="compositionally biased region" description="Polar residues" evidence="1">
    <location>
        <begin position="15"/>
        <end position="32"/>
    </location>
</feature>
<dbReference type="AlphaFoldDB" id="A0ABD0RR71"/>
<name>A0ABD0RR71_CIRMR</name>
<dbReference type="Proteomes" id="UP001529510">
    <property type="component" value="Unassembled WGS sequence"/>
</dbReference>
<accession>A0ABD0RR71</accession>
<dbReference type="EMBL" id="JAMKFB020000002">
    <property type="protein sequence ID" value="KAL0200826.1"/>
    <property type="molecule type" value="Genomic_DNA"/>
</dbReference>
<evidence type="ECO:0000313" key="3">
    <source>
        <dbReference type="Proteomes" id="UP001529510"/>
    </source>
</evidence>
<keyword evidence="3" id="KW-1185">Reference proteome</keyword>
<proteinExistence type="predicted"/>